<accession>A0A285UUY5</accession>
<proteinExistence type="predicted"/>
<keyword evidence="2" id="KW-1185">Reference proteome</keyword>
<reference evidence="1 2" key="1">
    <citation type="submission" date="2017-08" db="EMBL/GenBank/DDBJ databases">
        <authorList>
            <person name="de Groot N.N."/>
        </authorList>
    </citation>
    <scope>NUCLEOTIDE SEQUENCE [LARGE SCALE GENOMIC DNA]</scope>
    <source>
        <strain evidence="1 2">JC85</strain>
    </source>
</reference>
<dbReference type="RefSeq" id="WP_097142162.1">
    <property type="nucleotide sequence ID" value="NZ_OBQD01000017.1"/>
</dbReference>
<dbReference type="Proteomes" id="UP000219167">
    <property type="component" value="Unassembled WGS sequence"/>
</dbReference>
<sequence length="199" mass="22554">MAEFIRLNFQDFCDRSGRDTADLRRIASALPDAWLAGGAIRRTLAGMSLDSDFDFFFRSQEHAEIFEANLPGTFRLVKETAHHKHWRGTVEGSDLPIDIQAITFKFYESAEAVIDSFDYTITMFCLDGDDLVTTPYALWDLGRKRLAVHRITYPVATMRRLLKYGKQGFTACSGCMSSILRETANSPEAMAQLDIEYVD</sequence>
<dbReference type="OrthoDB" id="2615154at2"/>
<evidence type="ECO:0000313" key="2">
    <source>
        <dbReference type="Proteomes" id="UP000219167"/>
    </source>
</evidence>
<protein>
    <submittedName>
        <fullName evidence="1">Uncharacterized protein</fullName>
    </submittedName>
</protein>
<dbReference type="Pfam" id="PF26128">
    <property type="entry name" value="Gad2"/>
    <property type="match status" value="1"/>
</dbReference>
<dbReference type="AlphaFoldDB" id="A0A285UUY5"/>
<gene>
    <name evidence="1" type="ORF">SAMN05892877_117114</name>
</gene>
<organism evidence="1 2">
    <name type="scientific">Rhizobium subbaraonis</name>
    <dbReference type="NCBI Taxonomy" id="908946"/>
    <lineage>
        <taxon>Bacteria</taxon>
        <taxon>Pseudomonadati</taxon>
        <taxon>Pseudomonadota</taxon>
        <taxon>Alphaproteobacteria</taxon>
        <taxon>Hyphomicrobiales</taxon>
        <taxon>Rhizobiaceae</taxon>
        <taxon>Rhizobium/Agrobacterium group</taxon>
        <taxon>Rhizobium</taxon>
    </lineage>
</organism>
<dbReference type="EMBL" id="OBQD01000017">
    <property type="protein sequence ID" value="SOC45725.1"/>
    <property type="molecule type" value="Genomic_DNA"/>
</dbReference>
<evidence type="ECO:0000313" key="1">
    <source>
        <dbReference type="EMBL" id="SOC45725.1"/>
    </source>
</evidence>
<name>A0A285UUY5_9HYPH</name>